<evidence type="ECO:0008006" key="8">
    <source>
        <dbReference type="Google" id="ProtNLM"/>
    </source>
</evidence>
<dbReference type="PANTHER" id="PTHR30563:SF0">
    <property type="entry name" value="DNA RECOMBINATION PROTEIN RMUC"/>
    <property type="match status" value="1"/>
</dbReference>
<evidence type="ECO:0000256" key="2">
    <source>
        <dbReference type="ARBA" id="ARBA00009840"/>
    </source>
</evidence>
<sequence>MQEWMIIWFVVGCVAGAVVGWLIVNSRSQSMRAAAVAQDTEIARLRELIATQKQQMERNEQELVKERGTAAAAREDAAGLRAKMLAEQESAKEKVQALIDVEKSLKESFESLAASALNANSKQLMELAKGELGKQQAEAANKLTEKESAIATLLGPMKDSLARLSAHSQELEVKREGAYTAVLAEIQNIQRSHLDLRKETTQLVQALRAPKVRGNWGEMQLRRCVEFAGMVEHASFDVEKYVKGEDVTIRPDLIVKLPNGRSIIVDAKTPLDAFLDATACEDEALRQGHMLAHARRVKSHLDALSGKGYWKQFPESPDFVVCFLPSEVLFSAALEHDPGLLEYSASSNVLLATPTTLIALLKAVAYGWQQSQIARDAEIIRDAAIKVHEKLVGMHGAILNLGKRLESAGDAYNDMLIKAEGRGGLFSVSRRLRELKIGEKDLTESKAVSVQMRGMEADDWQQVGLSLVADAEIDETGE</sequence>
<dbReference type="Pfam" id="PF02646">
    <property type="entry name" value="RmuC"/>
    <property type="match status" value="1"/>
</dbReference>
<organism evidence="6 7">
    <name type="scientific">Edaphobacter dinghuensis</name>
    <dbReference type="NCBI Taxonomy" id="1560005"/>
    <lineage>
        <taxon>Bacteria</taxon>
        <taxon>Pseudomonadati</taxon>
        <taxon>Acidobacteriota</taxon>
        <taxon>Terriglobia</taxon>
        <taxon>Terriglobales</taxon>
        <taxon>Acidobacteriaceae</taxon>
        <taxon>Edaphobacter</taxon>
    </lineage>
</organism>
<comment type="function">
    <text evidence="1">Involved in DNA recombination.</text>
</comment>
<evidence type="ECO:0000313" key="6">
    <source>
        <dbReference type="EMBL" id="GGG68126.1"/>
    </source>
</evidence>
<dbReference type="EMBL" id="BMGT01000001">
    <property type="protein sequence ID" value="GGG68126.1"/>
    <property type="molecule type" value="Genomic_DNA"/>
</dbReference>
<keyword evidence="5" id="KW-1133">Transmembrane helix</keyword>
<evidence type="ECO:0000256" key="5">
    <source>
        <dbReference type="SAM" id="Phobius"/>
    </source>
</evidence>
<keyword evidence="5" id="KW-0472">Membrane</keyword>
<dbReference type="Proteomes" id="UP000647241">
    <property type="component" value="Unassembled WGS sequence"/>
</dbReference>
<name>A0A917H5K7_9BACT</name>
<comment type="similarity">
    <text evidence="2">Belongs to the RmuC family.</text>
</comment>
<dbReference type="AlphaFoldDB" id="A0A917H5K7"/>
<protein>
    <recommendedName>
        <fullName evidence="8">DNA recombination protein RmuC</fullName>
    </recommendedName>
</protein>
<keyword evidence="4" id="KW-0233">DNA recombination</keyword>
<keyword evidence="3" id="KW-0175">Coiled coil</keyword>
<proteinExistence type="inferred from homology"/>
<dbReference type="InterPro" id="IPR003798">
    <property type="entry name" value="DNA_recombination_RmuC"/>
</dbReference>
<feature type="transmembrane region" description="Helical" evidence="5">
    <location>
        <begin position="6"/>
        <end position="24"/>
    </location>
</feature>
<dbReference type="RefSeq" id="WP_188552788.1">
    <property type="nucleotide sequence ID" value="NZ_BMGT01000001.1"/>
</dbReference>
<reference evidence="6" key="2">
    <citation type="submission" date="2020-09" db="EMBL/GenBank/DDBJ databases">
        <authorList>
            <person name="Sun Q."/>
            <person name="Zhou Y."/>
        </authorList>
    </citation>
    <scope>NUCLEOTIDE SEQUENCE</scope>
    <source>
        <strain evidence="6">CGMCC 1.12997</strain>
    </source>
</reference>
<evidence type="ECO:0000313" key="7">
    <source>
        <dbReference type="Proteomes" id="UP000647241"/>
    </source>
</evidence>
<keyword evidence="5" id="KW-0812">Transmembrane</keyword>
<dbReference type="PANTHER" id="PTHR30563">
    <property type="entry name" value="DNA RECOMBINATION PROTEIN RMUC"/>
    <property type="match status" value="1"/>
</dbReference>
<evidence type="ECO:0000256" key="4">
    <source>
        <dbReference type="ARBA" id="ARBA00023172"/>
    </source>
</evidence>
<evidence type="ECO:0000256" key="1">
    <source>
        <dbReference type="ARBA" id="ARBA00003416"/>
    </source>
</evidence>
<evidence type="ECO:0000256" key="3">
    <source>
        <dbReference type="ARBA" id="ARBA00023054"/>
    </source>
</evidence>
<accession>A0A917H5K7</accession>
<comment type="caution">
    <text evidence="6">The sequence shown here is derived from an EMBL/GenBank/DDBJ whole genome shotgun (WGS) entry which is preliminary data.</text>
</comment>
<gene>
    <name evidence="6" type="ORF">GCM10011585_07590</name>
</gene>
<reference evidence="6" key="1">
    <citation type="journal article" date="2014" name="Int. J. Syst. Evol. Microbiol.">
        <title>Complete genome sequence of Corynebacterium casei LMG S-19264T (=DSM 44701T), isolated from a smear-ripened cheese.</title>
        <authorList>
            <consortium name="US DOE Joint Genome Institute (JGI-PGF)"/>
            <person name="Walter F."/>
            <person name="Albersmeier A."/>
            <person name="Kalinowski J."/>
            <person name="Ruckert C."/>
        </authorList>
    </citation>
    <scope>NUCLEOTIDE SEQUENCE</scope>
    <source>
        <strain evidence="6">CGMCC 1.12997</strain>
    </source>
</reference>
<keyword evidence="7" id="KW-1185">Reference proteome</keyword>
<dbReference type="GO" id="GO:0006310">
    <property type="term" value="P:DNA recombination"/>
    <property type="evidence" value="ECO:0007669"/>
    <property type="project" value="UniProtKB-KW"/>
</dbReference>